<dbReference type="AlphaFoldDB" id="A0A918RGW8"/>
<gene>
    <name evidence="1" type="ORF">GCM10010371_68680</name>
</gene>
<evidence type="ECO:0000313" key="2">
    <source>
        <dbReference type="Proteomes" id="UP000634660"/>
    </source>
</evidence>
<proteinExistence type="predicted"/>
<organism evidence="1 2">
    <name type="scientific">Streptomyces subrutilus</name>
    <dbReference type="NCBI Taxonomy" id="36818"/>
    <lineage>
        <taxon>Bacteria</taxon>
        <taxon>Bacillati</taxon>
        <taxon>Actinomycetota</taxon>
        <taxon>Actinomycetes</taxon>
        <taxon>Kitasatosporales</taxon>
        <taxon>Streptomycetaceae</taxon>
        <taxon>Streptomyces</taxon>
    </lineage>
</organism>
<reference evidence="1" key="1">
    <citation type="journal article" date="2014" name="Int. J. Syst. Evol. Microbiol.">
        <title>Complete genome sequence of Corynebacterium casei LMG S-19264T (=DSM 44701T), isolated from a smear-ripened cheese.</title>
        <authorList>
            <consortium name="US DOE Joint Genome Institute (JGI-PGF)"/>
            <person name="Walter F."/>
            <person name="Albersmeier A."/>
            <person name="Kalinowski J."/>
            <person name="Ruckert C."/>
        </authorList>
    </citation>
    <scope>NUCLEOTIDE SEQUENCE</scope>
    <source>
        <strain evidence="1">JCM 4834</strain>
    </source>
</reference>
<protein>
    <submittedName>
        <fullName evidence="1">Uncharacterized protein</fullName>
    </submittedName>
</protein>
<comment type="caution">
    <text evidence="1">The sequence shown here is derived from an EMBL/GenBank/DDBJ whole genome shotgun (WGS) entry which is preliminary data.</text>
</comment>
<evidence type="ECO:0000313" key="1">
    <source>
        <dbReference type="EMBL" id="GGZ99502.1"/>
    </source>
</evidence>
<dbReference type="Proteomes" id="UP000634660">
    <property type="component" value="Unassembled WGS sequence"/>
</dbReference>
<accession>A0A918RGW8</accession>
<name>A0A918RGW8_9ACTN</name>
<reference evidence="1" key="2">
    <citation type="submission" date="2020-09" db="EMBL/GenBank/DDBJ databases">
        <authorList>
            <person name="Sun Q."/>
            <person name="Ohkuma M."/>
        </authorList>
    </citation>
    <scope>NUCLEOTIDE SEQUENCE</scope>
    <source>
        <strain evidence="1">JCM 4834</strain>
    </source>
</reference>
<sequence>MVLAQRSLVPGVLGLGQLRHSLLVHVGQPLREDVQGRSVSGAPRASAYGLDFTDSQAARRASSLARRARACSSSPPMAWSR</sequence>
<dbReference type="EMBL" id="BMVX01000053">
    <property type="protein sequence ID" value="GGZ99502.1"/>
    <property type="molecule type" value="Genomic_DNA"/>
</dbReference>